<organism evidence="13 14">
    <name type="scientific">Tilletia horrida</name>
    <dbReference type="NCBI Taxonomy" id="155126"/>
    <lineage>
        <taxon>Eukaryota</taxon>
        <taxon>Fungi</taxon>
        <taxon>Dikarya</taxon>
        <taxon>Basidiomycota</taxon>
        <taxon>Ustilaginomycotina</taxon>
        <taxon>Exobasidiomycetes</taxon>
        <taxon>Tilletiales</taxon>
        <taxon>Tilletiaceae</taxon>
        <taxon>Tilletia</taxon>
    </lineage>
</organism>
<dbReference type="InterPro" id="IPR051076">
    <property type="entry name" value="Golgi_membrane_TVP38/TMEM64"/>
</dbReference>
<feature type="region of interest" description="Disordered" evidence="10">
    <location>
        <begin position="1"/>
        <end position="73"/>
    </location>
</feature>
<evidence type="ECO:0000256" key="6">
    <source>
        <dbReference type="ARBA" id="ARBA00022692"/>
    </source>
</evidence>
<feature type="transmembrane region" description="Helical" evidence="11">
    <location>
        <begin position="221"/>
        <end position="239"/>
    </location>
</feature>
<keyword evidence="8" id="KW-0333">Golgi apparatus</keyword>
<feature type="compositionally biased region" description="Pro residues" evidence="10">
    <location>
        <begin position="1"/>
        <end position="10"/>
    </location>
</feature>
<proteinExistence type="inferred from homology"/>
<accession>A0AAN6JTN5</accession>
<feature type="transmembrane region" description="Helical" evidence="11">
    <location>
        <begin position="372"/>
        <end position="393"/>
    </location>
</feature>
<name>A0AAN6JTN5_9BASI</name>
<feature type="compositionally biased region" description="Low complexity" evidence="10">
    <location>
        <begin position="60"/>
        <end position="72"/>
    </location>
</feature>
<feature type="region of interest" description="Disordered" evidence="10">
    <location>
        <begin position="614"/>
        <end position="703"/>
    </location>
</feature>
<evidence type="ECO:0000256" key="7">
    <source>
        <dbReference type="ARBA" id="ARBA00022989"/>
    </source>
</evidence>
<comment type="caution">
    <text evidence="13">The sequence shown here is derived from an EMBL/GenBank/DDBJ whole genome shotgun (WGS) entry which is preliminary data.</text>
</comment>
<dbReference type="GO" id="GO:0000139">
    <property type="term" value="C:Golgi membrane"/>
    <property type="evidence" value="ECO:0007669"/>
    <property type="project" value="UniProtKB-SubCell"/>
</dbReference>
<evidence type="ECO:0000256" key="4">
    <source>
        <dbReference type="ARBA" id="ARBA00013533"/>
    </source>
</evidence>
<dbReference type="Pfam" id="PF09335">
    <property type="entry name" value="VTT_dom"/>
    <property type="match status" value="1"/>
</dbReference>
<dbReference type="EMBL" id="JAPDMZ010000018">
    <property type="protein sequence ID" value="KAK0556240.1"/>
    <property type="molecule type" value="Genomic_DNA"/>
</dbReference>
<feature type="region of interest" description="Disordered" evidence="10">
    <location>
        <begin position="541"/>
        <end position="593"/>
    </location>
</feature>
<dbReference type="PANTHER" id="PTHR47549">
    <property type="entry name" value="GOLGI APPARATUS MEMBRANE PROTEIN TVP38-RELATED"/>
    <property type="match status" value="1"/>
</dbReference>
<dbReference type="Proteomes" id="UP001176517">
    <property type="component" value="Unassembled WGS sequence"/>
</dbReference>
<feature type="compositionally biased region" description="Polar residues" evidence="10">
    <location>
        <begin position="584"/>
        <end position="593"/>
    </location>
</feature>
<evidence type="ECO:0000256" key="9">
    <source>
        <dbReference type="ARBA" id="ARBA00023136"/>
    </source>
</evidence>
<evidence type="ECO:0000256" key="8">
    <source>
        <dbReference type="ARBA" id="ARBA00023034"/>
    </source>
</evidence>
<feature type="region of interest" description="Disordered" evidence="10">
    <location>
        <begin position="425"/>
        <end position="480"/>
    </location>
</feature>
<evidence type="ECO:0000313" key="13">
    <source>
        <dbReference type="EMBL" id="KAK0556240.1"/>
    </source>
</evidence>
<feature type="compositionally biased region" description="Low complexity" evidence="10">
    <location>
        <begin position="661"/>
        <end position="694"/>
    </location>
</feature>
<evidence type="ECO:0000256" key="11">
    <source>
        <dbReference type="SAM" id="Phobius"/>
    </source>
</evidence>
<dbReference type="PANTHER" id="PTHR47549:SF2">
    <property type="entry name" value="GOLGI APPARATUS MEMBRANE PROTEIN TVP38"/>
    <property type="match status" value="1"/>
</dbReference>
<comment type="function">
    <text evidence="1">Golgi membrane protein involved in vesicular trafficking and spindle migration.</text>
</comment>
<feature type="transmembrane region" description="Helical" evidence="11">
    <location>
        <begin position="321"/>
        <end position="344"/>
    </location>
</feature>
<dbReference type="AlphaFoldDB" id="A0AAN6JTN5"/>
<evidence type="ECO:0000256" key="2">
    <source>
        <dbReference type="ARBA" id="ARBA00004653"/>
    </source>
</evidence>
<keyword evidence="7 11" id="KW-1133">Transmembrane helix</keyword>
<keyword evidence="14" id="KW-1185">Reference proteome</keyword>
<gene>
    <name evidence="13" type="ORF">OC846_001336</name>
</gene>
<feature type="compositionally biased region" description="Polar residues" evidence="10">
    <location>
        <begin position="22"/>
        <end position="34"/>
    </location>
</feature>
<evidence type="ECO:0000256" key="1">
    <source>
        <dbReference type="ARBA" id="ARBA00002978"/>
    </source>
</evidence>
<evidence type="ECO:0000256" key="10">
    <source>
        <dbReference type="SAM" id="MobiDB-lite"/>
    </source>
</evidence>
<keyword evidence="9 11" id="KW-0472">Membrane</keyword>
<feature type="compositionally biased region" description="Polar residues" evidence="10">
    <location>
        <begin position="645"/>
        <end position="654"/>
    </location>
</feature>
<evidence type="ECO:0000256" key="5">
    <source>
        <dbReference type="ARBA" id="ARBA00020673"/>
    </source>
</evidence>
<feature type="compositionally biased region" description="Polar residues" evidence="10">
    <location>
        <begin position="544"/>
        <end position="557"/>
    </location>
</feature>
<evidence type="ECO:0000259" key="12">
    <source>
        <dbReference type="Pfam" id="PF09335"/>
    </source>
</evidence>
<sequence length="703" mass="78472">MANPYYPPRPNHFGGPALRYDGSQQQEEYNNPYSRPQPDAYGYQQGPGPYAHNSNGYPDQQQQQPQHLQQSQMHAMAGNAYYDPYATTPSGYGNENFQLQAPQPGFAAGGNGKMGPGFIERPDSPFDGIYPDRAPKWEKMNSEQRKIAKSFPKDLDEEPKSMLQSGKELLRRWRDFVKWRYWYYYLLIIIIIALTVLMTIFHQQIITWLTPVSKKIKSVTWGWVIPVVIFVVISFPPLFGHEILAILCGVVYGLWIGFGITCLGTLLGEIANFYAFKTFLQKHAERYERKNISYGCMAHIVREGGFKVVLLARLSAIPGHFTTAVFATVGMSIWIFTLAAILSLPKQLAIVYLGVALEQSGGGKTESTSSKIVKYVVLLISLIITVWAAHYLYGKMEKARPLVQGRLRAKRFTLLSEARKTEVALQNTTDYERPASGSSGEHDENGTRPLQPDAQRHQAGQPIWNRWSASRPPQEEAEMQQMHYDRNAAASTSGLMPHGAPLARYDTRNSEMTMDANTSGNPVSLAGSRVNIDSANQSRDDFIGQTSSAYPQTSGPQNAPPQLRIDPHATAQQTAQPARTSPQGTSLVESLSPTDRRASRYLYQSAIGSIYSLQPSTDDSATSPHSHQAQPFGRQAHAAEADNASLPSYTTMPPQINEVRAQGGQPAQQQYPQSQYQHLQPQQQQQHQQPQSQPRWDPSPQAF</sequence>
<feature type="compositionally biased region" description="Polar residues" evidence="10">
    <location>
        <begin position="614"/>
        <end position="629"/>
    </location>
</feature>
<protein>
    <recommendedName>
        <fullName evidence="4">Golgi apparatus membrane protein TVP38</fullName>
    </recommendedName>
    <alternativeName>
        <fullName evidence="5">Golgi apparatus membrane protein tvp38</fullName>
    </alternativeName>
</protein>
<evidence type="ECO:0000256" key="3">
    <source>
        <dbReference type="ARBA" id="ARBA00008640"/>
    </source>
</evidence>
<comment type="subcellular location">
    <subcellularLocation>
        <location evidence="2">Golgi apparatus membrane</location>
        <topology evidence="2">Multi-pass membrane protein</topology>
    </subcellularLocation>
</comment>
<keyword evidence="6 11" id="KW-0812">Transmembrane</keyword>
<feature type="transmembrane region" description="Helical" evidence="11">
    <location>
        <begin position="181"/>
        <end position="201"/>
    </location>
</feature>
<comment type="similarity">
    <text evidence="3">Belongs to the TVP38/TMEM64 family.</text>
</comment>
<feature type="compositionally biased region" description="Low complexity" evidence="10">
    <location>
        <begin position="568"/>
        <end position="583"/>
    </location>
</feature>
<dbReference type="InterPro" id="IPR032816">
    <property type="entry name" value="VTT_dom"/>
</dbReference>
<reference evidence="13" key="1">
    <citation type="journal article" date="2023" name="PhytoFront">
        <title>Draft Genome Resources of Seven Strains of Tilletia horrida, Causal Agent of Kernel Smut of Rice.</title>
        <authorList>
            <person name="Khanal S."/>
            <person name="Antony Babu S."/>
            <person name="Zhou X.G."/>
        </authorList>
    </citation>
    <scope>NUCLEOTIDE SEQUENCE</scope>
    <source>
        <strain evidence="13">TX6</strain>
    </source>
</reference>
<evidence type="ECO:0000313" key="14">
    <source>
        <dbReference type="Proteomes" id="UP001176517"/>
    </source>
</evidence>
<feature type="domain" description="VTT" evidence="12">
    <location>
        <begin position="241"/>
        <end position="354"/>
    </location>
</feature>
<feature type="transmembrane region" description="Helical" evidence="11">
    <location>
        <begin position="246"/>
        <end position="267"/>
    </location>
</feature>